<evidence type="ECO:0000256" key="5">
    <source>
        <dbReference type="ARBA" id="ARBA00023172"/>
    </source>
</evidence>
<dbReference type="EMBL" id="CP021422">
    <property type="protein sequence ID" value="ASB41267.1"/>
    <property type="molecule type" value="Genomic_DNA"/>
</dbReference>
<evidence type="ECO:0000259" key="7">
    <source>
        <dbReference type="PROSITE" id="PS51898"/>
    </source>
</evidence>
<reference evidence="11" key="2">
    <citation type="submission" date="2017-05" db="EMBL/GenBank/DDBJ databases">
        <title>Improved OligoMM genomes.</title>
        <authorList>
            <person name="Garzetti D."/>
        </authorList>
    </citation>
    <scope>NUCLEOTIDE SEQUENCE [LARGE SCALE GENOMIC DNA]</scope>
    <source>
        <strain evidence="11">KB18</strain>
    </source>
</reference>
<reference evidence="10 12" key="3">
    <citation type="submission" date="2020-11" db="EMBL/GenBank/DDBJ databases">
        <title>Closed and high quality bacterial genomes of the OMM12 community.</title>
        <authorList>
            <person name="Marbouty M."/>
            <person name="Lamy-Besnier Q."/>
            <person name="Debarbieux L."/>
            <person name="Koszul R."/>
        </authorList>
    </citation>
    <scope>NUCLEOTIDE SEQUENCE [LARGE SCALE GENOMIC DNA]</scope>
    <source>
        <strain evidence="10 12">KB18</strain>
    </source>
</reference>
<evidence type="ECO:0000256" key="6">
    <source>
        <dbReference type="PROSITE-ProRule" id="PRU01248"/>
    </source>
</evidence>
<evidence type="ECO:0000259" key="8">
    <source>
        <dbReference type="PROSITE" id="PS51900"/>
    </source>
</evidence>
<evidence type="ECO:0000313" key="10">
    <source>
        <dbReference type="EMBL" id="QQR30539.1"/>
    </source>
</evidence>
<dbReference type="PANTHER" id="PTHR30349:SF41">
    <property type="entry name" value="INTEGRASE_RECOMBINASE PROTEIN MJ0367-RELATED"/>
    <property type="match status" value="1"/>
</dbReference>
<gene>
    <name evidence="9" type="ORF">ADH66_11740</name>
    <name evidence="10" type="ORF">I5Q82_02060</name>
</gene>
<dbReference type="GO" id="GO:0003677">
    <property type="term" value="F:DNA binding"/>
    <property type="evidence" value="ECO:0007669"/>
    <property type="project" value="UniProtKB-UniRule"/>
</dbReference>
<dbReference type="InterPro" id="IPR044068">
    <property type="entry name" value="CB"/>
</dbReference>
<accession>A0A1Z2XS31</accession>
<name>A0A1Z2XS31_9FIRM</name>
<dbReference type="InterPro" id="IPR013762">
    <property type="entry name" value="Integrase-like_cat_sf"/>
</dbReference>
<keyword evidence="3" id="KW-0229">DNA integration</keyword>
<dbReference type="Pfam" id="PF14659">
    <property type="entry name" value="Phage_int_SAM_3"/>
    <property type="match status" value="1"/>
</dbReference>
<dbReference type="EMBL" id="CP065321">
    <property type="protein sequence ID" value="QQR30539.1"/>
    <property type="molecule type" value="Genomic_DNA"/>
</dbReference>
<evidence type="ECO:0000256" key="3">
    <source>
        <dbReference type="ARBA" id="ARBA00022908"/>
    </source>
</evidence>
<dbReference type="PROSITE" id="PS51900">
    <property type="entry name" value="CB"/>
    <property type="match status" value="1"/>
</dbReference>
<dbReference type="Proteomes" id="UP000596035">
    <property type="component" value="Chromosome"/>
</dbReference>
<dbReference type="KEGG" id="amur:ADH66_11740"/>
<keyword evidence="11" id="KW-1185">Reference proteome</keyword>
<dbReference type="RefSeq" id="WP_066540555.1">
    <property type="nucleotide sequence ID" value="NZ_CP021422.1"/>
</dbReference>
<dbReference type="InterPro" id="IPR010998">
    <property type="entry name" value="Integrase_recombinase_N"/>
</dbReference>
<evidence type="ECO:0000256" key="4">
    <source>
        <dbReference type="ARBA" id="ARBA00023125"/>
    </source>
</evidence>
<dbReference type="PROSITE" id="PS51898">
    <property type="entry name" value="TYR_RECOMBINASE"/>
    <property type="match status" value="1"/>
</dbReference>
<dbReference type="SUPFAM" id="SSF56349">
    <property type="entry name" value="DNA breaking-rejoining enzymes"/>
    <property type="match status" value="1"/>
</dbReference>
<organism evidence="10 12">
    <name type="scientific">Acutalibacter muris</name>
    <dbReference type="NCBI Taxonomy" id="1796620"/>
    <lineage>
        <taxon>Bacteria</taxon>
        <taxon>Bacillati</taxon>
        <taxon>Bacillota</taxon>
        <taxon>Clostridia</taxon>
        <taxon>Eubacteriales</taxon>
        <taxon>Acutalibacteraceae</taxon>
        <taxon>Acutalibacter</taxon>
    </lineage>
</organism>
<dbReference type="InterPro" id="IPR011010">
    <property type="entry name" value="DNA_brk_join_enz"/>
</dbReference>
<dbReference type="Gene3D" id="1.10.443.10">
    <property type="entry name" value="Intergrase catalytic core"/>
    <property type="match status" value="1"/>
</dbReference>
<dbReference type="GO" id="GO:0015074">
    <property type="term" value="P:DNA integration"/>
    <property type="evidence" value="ECO:0007669"/>
    <property type="project" value="UniProtKB-KW"/>
</dbReference>
<dbReference type="GO" id="GO:0006310">
    <property type="term" value="P:DNA recombination"/>
    <property type="evidence" value="ECO:0007669"/>
    <property type="project" value="UniProtKB-KW"/>
</dbReference>
<dbReference type="Pfam" id="PF00589">
    <property type="entry name" value="Phage_integrase"/>
    <property type="match status" value="1"/>
</dbReference>
<evidence type="ECO:0000313" key="11">
    <source>
        <dbReference type="Proteomes" id="UP000196710"/>
    </source>
</evidence>
<dbReference type="InterPro" id="IPR002104">
    <property type="entry name" value="Integrase_catalytic"/>
</dbReference>
<dbReference type="InterPro" id="IPR004107">
    <property type="entry name" value="Integrase_SAM-like_N"/>
</dbReference>
<dbReference type="AlphaFoldDB" id="A0A1Z2XS31"/>
<feature type="domain" description="Core-binding (CB)" evidence="8">
    <location>
        <begin position="70"/>
        <end position="165"/>
    </location>
</feature>
<keyword evidence="5" id="KW-0233">DNA recombination</keyword>
<evidence type="ECO:0000256" key="2">
    <source>
        <dbReference type="ARBA" id="ARBA00008857"/>
    </source>
</evidence>
<protein>
    <submittedName>
        <fullName evidence="10">Site-specific integrase</fullName>
    </submittedName>
</protein>
<evidence type="ECO:0000313" key="12">
    <source>
        <dbReference type="Proteomes" id="UP000596035"/>
    </source>
</evidence>
<evidence type="ECO:0000313" key="9">
    <source>
        <dbReference type="EMBL" id="ASB41267.1"/>
    </source>
</evidence>
<dbReference type="InterPro" id="IPR050090">
    <property type="entry name" value="Tyrosine_recombinase_XerCD"/>
</dbReference>
<sequence>MAKKRANGEGNIRKRKDGRWEGRYTVGYDPATGKRIIKNVLGKTQAEVKEKLASALEDTKDLNVSRSDDYTVGSWLTNWYTLYAKPNVRASTAEYYRRSIELHVNPRIGDFKLNKLTGRDLQKLYQDLRENGRLREVQKEKSPGLSASTVRGIHLMLHNALDRAVKERLIQRNPTEDCIAPKLEKKEMKFLPAEDMKAYLDEADRRHVLPMFYLELVSGLRKGELVALLWSDLDVVNQTISVSKQATRDENGNIVITRPKTETSVRLVSIPQKAVELLQHEHLKHPDNPYMFPSTRTGEMYYPDSIVTLHKRILKSAGLSYINFHALRHTFATAALQNGVDVKTVSSMLGHYDAGFTLRTYTHATRQKQEQAAEKMGNFMDKVM</sequence>
<dbReference type="CDD" id="cd01189">
    <property type="entry name" value="INT_ICEBs1_C_like"/>
    <property type="match status" value="1"/>
</dbReference>
<dbReference type="Gene3D" id="1.10.150.130">
    <property type="match status" value="1"/>
</dbReference>
<comment type="similarity">
    <text evidence="2">Belongs to the 'phage' integrase family.</text>
</comment>
<dbReference type="PANTHER" id="PTHR30349">
    <property type="entry name" value="PHAGE INTEGRASE-RELATED"/>
    <property type="match status" value="1"/>
</dbReference>
<evidence type="ECO:0000256" key="1">
    <source>
        <dbReference type="ARBA" id="ARBA00003283"/>
    </source>
</evidence>
<dbReference type="Proteomes" id="UP000196710">
    <property type="component" value="Chromosome"/>
</dbReference>
<feature type="domain" description="Tyr recombinase" evidence="7">
    <location>
        <begin position="186"/>
        <end position="374"/>
    </location>
</feature>
<comment type="function">
    <text evidence="1">Site-specific tyrosine recombinase, which acts by catalyzing the cutting and rejoining of the recombining DNA molecules.</text>
</comment>
<reference evidence="9" key="1">
    <citation type="journal article" date="2017" name="Genome Announc.">
        <title>High-Quality Whole-Genome Sequences of the Oligo-Mouse-Microbiota Bacterial Community.</title>
        <authorList>
            <person name="Garzetti D."/>
            <person name="Brugiroux S."/>
            <person name="Bunk B."/>
            <person name="Pukall R."/>
            <person name="McCoy K.D."/>
            <person name="Macpherson A.J."/>
            <person name="Stecher B."/>
        </authorList>
    </citation>
    <scope>NUCLEOTIDE SEQUENCE</scope>
    <source>
        <strain evidence="9">KB18</strain>
    </source>
</reference>
<keyword evidence="4 6" id="KW-0238">DNA-binding</keyword>
<proteinExistence type="inferred from homology"/>